<keyword evidence="4" id="KW-0812">Transmembrane</keyword>
<keyword evidence="1" id="KW-1199">Hemostasis impairing toxin</keyword>
<feature type="binding site" evidence="3">
    <location>
        <begin position="453"/>
        <end position="455"/>
    </location>
    <ligand>
        <name>L-glutamate</name>
        <dbReference type="ChEBI" id="CHEBI:29985"/>
    </ligand>
</feature>
<dbReference type="SUPFAM" id="SSF56235">
    <property type="entry name" value="N-terminal nucleophile aminohydrolases (Ntn hydrolases)"/>
    <property type="match status" value="1"/>
</dbReference>
<dbReference type="OrthoDB" id="1081007at2759"/>
<evidence type="ECO:0000256" key="2">
    <source>
        <dbReference type="PIRSR" id="PIRSR600101-1"/>
    </source>
</evidence>
<dbReference type="EMBL" id="OU895878">
    <property type="protein sequence ID" value="CAG9802534.1"/>
    <property type="molecule type" value="Genomic_DNA"/>
</dbReference>
<keyword evidence="1" id="KW-0800">Toxin</keyword>
<name>A0A9N9RT29_9DIPT</name>
<feature type="binding site" evidence="3">
    <location>
        <begin position="506"/>
        <end position="507"/>
    </location>
    <ligand>
        <name>L-glutamate</name>
        <dbReference type="ChEBI" id="CHEBI:29985"/>
    </ligand>
</feature>
<evidence type="ECO:0000256" key="4">
    <source>
        <dbReference type="SAM" id="Phobius"/>
    </source>
</evidence>
<keyword evidence="4" id="KW-1133">Transmembrane helix</keyword>
<keyword evidence="1" id="KW-1202">Platelet aggregation activating toxin</keyword>
<feature type="active site" description="Nucleophile" evidence="2">
    <location>
        <position position="435"/>
    </location>
</feature>
<dbReference type="PRINTS" id="PR01210">
    <property type="entry name" value="GGTRANSPTASE"/>
</dbReference>
<dbReference type="Gene3D" id="3.60.20.40">
    <property type="match status" value="1"/>
</dbReference>
<feature type="transmembrane region" description="Helical" evidence="4">
    <location>
        <begin position="36"/>
        <end position="53"/>
    </location>
</feature>
<dbReference type="InterPro" id="IPR029055">
    <property type="entry name" value="Ntn_hydrolases_N"/>
</dbReference>
<dbReference type="InterPro" id="IPR043137">
    <property type="entry name" value="GGT_ssub_C"/>
</dbReference>
<evidence type="ECO:0000313" key="6">
    <source>
        <dbReference type="Proteomes" id="UP001153620"/>
    </source>
</evidence>
<reference evidence="5" key="2">
    <citation type="submission" date="2022-10" db="EMBL/GenBank/DDBJ databases">
        <authorList>
            <consortium name="ENA_rothamsted_submissions"/>
            <consortium name="culmorum"/>
            <person name="King R."/>
        </authorList>
    </citation>
    <scope>NUCLEOTIDE SEQUENCE</scope>
</reference>
<dbReference type="Gene3D" id="1.10.246.130">
    <property type="match status" value="1"/>
</dbReference>
<evidence type="ECO:0000256" key="1">
    <source>
        <dbReference type="ARBA" id="ARBA00084097"/>
    </source>
</evidence>
<dbReference type="InterPro" id="IPR043138">
    <property type="entry name" value="GGT_lsub"/>
</dbReference>
<dbReference type="AlphaFoldDB" id="A0A9N9RT29"/>
<dbReference type="Proteomes" id="UP001153620">
    <property type="component" value="Chromosome 2"/>
</dbReference>
<dbReference type="GO" id="GO:0006751">
    <property type="term" value="P:glutathione catabolic process"/>
    <property type="evidence" value="ECO:0007669"/>
    <property type="project" value="InterPro"/>
</dbReference>
<proteinExistence type="predicted"/>
<sequence length="626" mass="70888">MAIIKRRSRRSKDFLDRKFFRQNKYHANSEQHAPQWKIFCMLIFLMILIVLLLKNDEPDHKEHINKRNIPDPEKSLPPSSSQLYTFKHAAVSSDSQACSDIARNLLRENENGNIFDATISTLICNGMTNIQSTGLFGGFLLTAYIPSEQKSVIIDAQMVSPKNFPLRVENFDTVKHGGMAIAVPGFLKGIWEMHKKFAKLTWKEILIPLIDLCKTGIIMTKHLRDSIDFNERILNDTYLRDLFIERSSGKVKRIGTKIILNKQCNFLELLSNHNDTGDIFTGSIGEMIVNDLKQVNSIITIDDLKSYNVKIYDGRIIDINDNHAIVVPNSLALLIPSILKTLMRYNFNASSWFEGENFINNTILTHHRIIETFKYAFAMRSRFGDPDFIDISDVTDYLLSEKFTNYILKSINDTSVKPNIDDYGLNETIPQNHGTSHISIVTENRDSVSVTSSINYYFGAGITGEKSGLIFNNGMDDFSFPGRDLNYFGLKETATNYQEAGKRALSSISPVIVIDKKTRMPQIIIGAAGGSKISSALTIAILRFLCCSNDLKEIIDAPRFHHQLVPNIFEYEYGITSNVIEGLMLKGHATYRYRNRGTIINALALDERNVYAISDYRKDHSGVAGF</sequence>
<dbReference type="Pfam" id="PF01019">
    <property type="entry name" value="G_glu_transpept"/>
    <property type="match status" value="1"/>
</dbReference>
<dbReference type="InterPro" id="IPR000101">
    <property type="entry name" value="GGT_peptidase"/>
</dbReference>
<dbReference type="PANTHER" id="PTHR11686:SF9">
    <property type="entry name" value="RE13973P"/>
    <property type="match status" value="1"/>
</dbReference>
<evidence type="ECO:0000256" key="3">
    <source>
        <dbReference type="PIRSR" id="PIRSR600101-2"/>
    </source>
</evidence>
<keyword evidence="6" id="KW-1185">Reference proteome</keyword>
<dbReference type="GO" id="GO:0005886">
    <property type="term" value="C:plasma membrane"/>
    <property type="evidence" value="ECO:0007669"/>
    <property type="project" value="TreeGrafter"/>
</dbReference>
<accession>A0A9N9RT29</accession>
<organism evidence="5 6">
    <name type="scientific">Chironomus riparius</name>
    <dbReference type="NCBI Taxonomy" id="315576"/>
    <lineage>
        <taxon>Eukaryota</taxon>
        <taxon>Metazoa</taxon>
        <taxon>Ecdysozoa</taxon>
        <taxon>Arthropoda</taxon>
        <taxon>Hexapoda</taxon>
        <taxon>Insecta</taxon>
        <taxon>Pterygota</taxon>
        <taxon>Neoptera</taxon>
        <taxon>Endopterygota</taxon>
        <taxon>Diptera</taxon>
        <taxon>Nematocera</taxon>
        <taxon>Chironomoidea</taxon>
        <taxon>Chironomidae</taxon>
        <taxon>Chironominae</taxon>
        <taxon>Chironomus</taxon>
    </lineage>
</organism>
<evidence type="ECO:0008006" key="7">
    <source>
        <dbReference type="Google" id="ProtNLM"/>
    </source>
</evidence>
<dbReference type="GO" id="GO:0036374">
    <property type="term" value="F:glutathione hydrolase activity"/>
    <property type="evidence" value="ECO:0007669"/>
    <property type="project" value="InterPro"/>
</dbReference>
<gene>
    <name evidence="5" type="ORF">CHIRRI_LOCUS5441</name>
</gene>
<feature type="binding site" evidence="3">
    <location>
        <position position="530"/>
    </location>
    <ligand>
        <name>L-glutamate</name>
        <dbReference type="ChEBI" id="CHEBI:29985"/>
    </ligand>
</feature>
<reference evidence="5" key="1">
    <citation type="submission" date="2022-01" db="EMBL/GenBank/DDBJ databases">
        <authorList>
            <person name="King R."/>
        </authorList>
    </citation>
    <scope>NUCLEOTIDE SEQUENCE</scope>
</reference>
<feature type="binding site" evidence="3">
    <location>
        <position position="477"/>
    </location>
    <ligand>
        <name>L-glutamate</name>
        <dbReference type="ChEBI" id="CHEBI:29985"/>
    </ligand>
</feature>
<dbReference type="PANTHER" id="PTHR11686">
    <property type="entry name" value="GAMMA GLUTAMYL TRANSPEPTIDASE"/>
    <property type="match status" value="1"/>
</dbReference>
<keyword evidence="4" id="KW-0472">Membrane</keyword>
<evidence type="ECO:0000313" key="5">
    <source>
        <dbReference type="EMBL" id="CAG9802534.1"/>
    </source>
</evidence>
<protein>
    <recommendedName>
        <fullName evidence="7">Gamma-glutamyltransferase</fullName>
    </recommendedName>
</protein>
<dbReference type="FunFam" id="3.60.20.40:FF:000001">
    <property type="entry name" value="Gamma-glutamyltranspeptidase 1"/>
    <property type="match status" value="1"/>
</dbReference>